<proteinExistence type="predicted"/>
<reference evidence="5" key="1">
    <citation type="submission" date="2016-10" db="EMBL/GenBank/DDBJ databases">
        <authorList>
            <person name="Varghese N."/>
        </authorList>
    </citation>
    <scope>NUCLEOTIDE SEQUENCE [LARGE SCALE GENOMIC DNA]</scope>
    <source>
        <strain evidence="5">ACV-9</strain>
    </source>
</reference>
<gene>
    <name evidence="4" type="ORF">SAMN02910377_01538</name>
</gene>
<feature type="chain" id="PRO_5010300197" evidence="2">
    <location>
        <begin position="30"/>
        <end position="242"/>
    </location>
</feature>
<dbReference type="Proteomes" id="UP000182321">
    <property type="component" value="Unassembled WGS sequence"/>
</dbReference>
<dbReference type="InterPro" id="IPR002508">
    <property type="entry name" value="MurNAc-LAA_cat"/>
</dbReference>
<organism evidence="4 5">
    <name type="scientific">Pseudobutyrivibrio ruminis</name>
    <dbReference type="NCBI Taxonomy" id="46206"/>
    <lineage>
        <taxon>Bacteria</taxon>
        <taxon>Bacillati</taxon>
        <taxon>Bacillota</taxon>
        <taxon>Clostridia</taxon>
        <taxon>Lachnospirales</taxon>
        <taxon>Lachnospiraceae</taxon>
        <taxon>Pseudobutyrivibrio</taxon>
    </lineage>
</organism>
<dbReference type="EMBL" id="FNZX01000008">
    <property type="protein sequence ID" value="SEK67881.1"/>
    <property type="molecule type" value="Genomic_DNA"/>
</dbReference>
<dbReference type="PANTHER" id="PTHR30404">
    <property type="entry name" value="N-ACETYLMURAMOYL-L-ALANINE AMIDASE"/>
    <property type="match status" value="1"/>
</dbReference>
<evidence type="ECO:0000256" key="2">
    <source>
        <dbReference type="SAM" id="SignalP"/>
    </source>
</evidence>
<dbReference type="Gene3D" id="3.40.630.40">
    <property type="entry name" value="Zn-dependent exopeptidases"/>
    <property type="match status" value="1"/>
</dbReference>
<dbReference type="CDD" id="cd02696">
    <property type="entry name" value="MurNAc-LAA"/>
    <property type="match status" value="1"/>
</dbReference>
<keyword evidence="1" id="KW-0378">Hydrolase</keyword>
<dbReference type="GO" id="GO:0030288">
    <property type="term" value="C:outer membrane-bounded periplasmic space"/>
    <property type="evidence" value="ECO:0007669"/>
    <property type="project" value="TreeGrafter"/>
</dbReference>
<evidence type="ECO:0000313" key="4">
    <source>
        <dbReference type="EMBL" id="SEK67881.1"/>
    </source>
</evidence>
<dbReference type="Pfam" id="PF01520">
    <property type="entry name" value="Amidase_3"/>
    <property type="match status" value="1"/>
</dbReference>
<dbReference type="InterPro" id="IPR050695">
    <property type="entry name" value="N-acetylmuramoyl_amidase_3"/>
</dbReference>
<sequence>MKPIRKLLRKYVVVMLLVAMVCPSITVDAKQPVKETSTQKVIVIDPGCQMNANNRKEPIGPGAFKTTARATTGVDGAETGIHEYELNLQIALKTSSLLSKQGYTVLLTRNENDVNLSSSDRAMIANTANADAFIVIQTGENNGVSVVCQSEDNPYNYGNYNDARLLSDAILGSVVQETQCNNAGVTEDDDKPIINWCASPTAIVEVGNLTDADEESKLVDDEYQLKLAQGIANGIDSYFTQK</sequence>
<keyword evidence="2" id="KW-0732">Signal</keyword>
<dbReference type="AlphaFoldDB" id="A0A1H7IZD9"/>
<feature type="domain" description="MurNAc-LAA" evidence="3">
    <location>
        <begin position="122"/>
        <end position="236"/>
    </location>
</feature>
<protein>
    <submittedName>
        <fullName evidence="4">N-acetylmuramoyl-L-alanine amidase</fullName>
    </submittedName>
</protein>
<evidence type="ECO:0000313" key="5">
    <source>
        <dbReference type="Proteomes" id="UP000182321"/>
    </source>
</evidence>
<dbReference type="SUPFAM" id="SSF53187">
    <property type="entry name" value="Zn-dependent exopeptidases"/>
    <property type="match status" value="1"/>
</dbReference>
<evidence type="ECO:0000259" key="3">
    <source>
        <dbReference type="SMART" id="SM00646"/>
    </source>
</evidence>
<evidence type="ECO:0000256" key="1">
    <source>
        <dbReference type="ARBA" id="ARBA00022801"/>
    </source>
</evidence>
<name>A0A1H7IZD9_9FIRM</name>
<keyword evidence="5" id="KW-1185">Reference proteome</keyword>
<dbReference type="PANTHER" id="PTHR30404:SF0">
    <property type="entry name" value="N-ACETYLMURAMOYL-L-ALANINE AMIDASE AMIC"/>
    <property type="match status" value="1"/>
</dbReference>
<dbReference type="RefSeq" id="WP_074790755.1">
    <property type="nucleotide sequence ID" value="NZ_FNZX01000008.1"/>
</dbReference>
<feature type="signal peptide" evidence="2">
    <location>
        <begin position="1"/>
        <end position="29"/>
    </location>
</feature>
<dbReference type="SMART" id="SM00646">
    <property type="entry name" value="Ami_3"/>
    <property type="match status" value="1"/>
</dbReference>
<accession>A0A1H7IZD9</accession>
<dbReference type="GO" id="GO:0008745">
    <property type="term" value="F:N-acetylmuramoyl-L-alanine amidase activity"/>
    <property type="evidence" value="ECO:0007669"/>
    <property type="project" value="InterPro"/>
</dbReference>
<dbReference type="GO" id="GO:0009253">
    <property type="term" value="P:peptidoglycan catabolic process"/>
    <property type="evidence" value="ECO:0007669"/>
    <property type="project" value="InterPro"/>
</dbReference>